<dbReference type="SMART" id="SM00842">
    <property type="entry name" value="FtsA"/>
    <property type="match status" value="1"/>
</dbReference>
<evidence type="ECO:0000256" key="1">
    <source>
        <dbReference type="ARBA" id="ARBA00022475"/>
    </source>
</evidence>
<dbReference type="InterPro" id="IPR003494">
    <property type="entry name" value="SHS2_FtsA"/>
</dbReference>
<sequence length="488" mass="54655">MAVTDFIVAIELGSSKITGIAGRKDSDGIIHVLAYAKEESSSFIRKGVIYNIDKTAQSLTSIINKLEGELNNSISKVYVGVGGQSIRTMKNIVTRHFASEEIISQELVDSIIDENMQVPMIDTDILDVIPQEYKIGVNLQADPVGVLGNNIEGRFLNVVARSSIKKNLQRCFELAKIEVADYFISPLAAAEVILTDTEKRTGCALVDFGADTTTVAVYKNNILRYLSVLPLGGNNITRDICTLQIEEQEAEDLKIRYGNATLEHSDEESDRSYQLEDGRRSVENKMLNEIIEARVDEIIANVWNQIELSSYQGELMSGIIITGGGSNLKNIDEAIKNRTKINNVKIAKFIRTGIRAEGPDLLKKDGTQNTLIGLLNAGKENCCLVEVAKPVEPPVSKNIISEQVLPFNEPEDEFDYEDSAASEEERIRREEERRRREEAEKERKKAEKEEKERIKREKAAAKKAKPSKFKSIFEKLTTDMFSDTDEER</sequence>
<protein>
    <recommendedName>
        <fullName evidence="5">Cell division protein FtsA</fullName>
    </recommendedName>
</protein>
<keyword evidence="3 5" id="KW-0472">Membrane</keyword>
<dbReference type="InterPro" id="IPR043129">
    <property type="entry name" value="ATPase_NBD"/>
</dbReference>
<dbReference type="EMBL" id="AP028055">
    <property type="protein sequence ID" value="BEH00175.1"/>
    <property type="molecule type" value="Genomic_DNA"/>
</dbReference>
<comment type="subcellular location">
    <subcellularLocation>
        <location evidence="5">Cell membrane</location>
        <topology evidence="5">Peripheral membrane protein</topology>
        <orientation evidence="5">Cytoplasmic side</orientation>
    </subcellularLocation>
    <text evidence="5">Localizes to the Z ring in an FtsZ-dependent manner. Targeted to the membrane through a conserved C-terminal amphipathic helix.</text>
</comment>
<evidence type="ECO:0000259" key="7">
    <source>
        <dbReference type="SMART" id="SM00842"/>
    </source>
</evidence>
<feature type="compositionally biased region" description="Basic and acidic residues" evidence="6">
    <location>
        <begin position="423"/>
        <end position="460"/>
    </location>
</feature>
<dbReference type="InterPro" id="IPR050696">
    <property type="entry name" value="FtsA/MreB"/>
</dbReference>
<evidence type="ECO:0000313" key="8">
    <source>
        <dbReference type="EMBL" id="BEH00175.1"/>
    </source>
</evidence>
<evidence type="ECO:0000256" key="6">
    <source>
        <dbReference type="SAM" id="MobiDB-lite"/>
    </source>
</evidence>
<dbReference type="NCBIfam" id="TIGR01174">
    <property type="entry name" value="ftsA"/>
    <property type="match status" value="1"/>
</dbReference>
<comment type="similarity">
    <text evidence="5">Belongs to the FtsA/MreB family.</text>
</comment>
<comment type="function">
    <text evidence="5">Cell division protein that is involved in the assembly of the Z ring. May serve as a membrane anchor for the Z ring.</text>
</comment>
<dbReference type="InterPro" id="IPR020823">
    <property type="entry name" value="Cell_div_FtsA"/>
</dbReference>
<dbReference type="PIRSF" id="PIRSF003101">
    <property type="entry name" value="FtsA"/>
    <property type="match status" value="1"/>
</dbReference>
<feature type="region of interest" description="Disordered" evidence="6">
    <location>
        <begin position="410"/>
        <end position="466"/>
    </location>
</feature>
<feature type="compositionally biased region" description="Acidic residues" evidence="6">
    <location>
        <begin position="410"/>
        <end position="422"/>
    </location>
</feature>
<dbReference type="PANTHER" id="PTHR32432">
    <property type="entry name" value="CELL DIVISION PROTEIN FTSA-RELATED"/>
    <property type="match status" value="1"/>
</dbReference>
<dbReference type="CDD" id="cd24048">
    <property type="entry name" value="ASKHA_NBD_FtsA"/>
    <property type="match status" value="1"/>
</dbReference>
<dbReference type="PANTHER" id="PTHR32432:SF4">
    <property type="entry name" value="CELL DIVISION PROTEIN FTSA"/>
    <property type="match status" value="1"/>
</dbReference>
<keyword evidence="9" id="KW-1185">Reference proteome</keyword>
<keyword evidence="4 5" id="KW-0131">Cell cycle</keyword>
<evidence type="ECO:0000256" key="5">
    <source>
        <dbReference type="HAMAP-Rule" id="MF_02033"/>
    </source>
</evidence>
<feature type="domain" description="SHS2" evidence="7">
    <location>
        <begin position="7"/>
        <end position="193"/>
    </location>
</feature>
<dbReference type="RefSeq" id="WP_353331292.1">
    <property type="nucleotide sequence ID" value="NZ_AP028055.1"/>
</dbReference>
<dbReference type="Pfam" id="PF14450">
    <property type="entry name" value="FtsA"/>
    <property type="match status" value="1"/>
</dbReference>
<keyword evidence="1 5" id="KW-1003">Cell membrane</keyword>
<accession>A0ABM8IIZ1</accession>
<dbReference type="Pfam" id="PF02491">
    <property type="entry name" value="SHS2_FTSA"/>
    <property type="match status" value="1"/>
</dbReference>
<evidence type="ECO:0000256" key="4">
    <source>
        <dbReference type="ARBA" id="ARBA00023306"/>
    </source>
</evidence>
<dbReference type="Gene3D" id="3.30.420.40">
    <property type="match status" value="2"/>
</dbReference>
<gene>
    <name evidence="5 8" type="primary">ftsA</name>
    <name evidence="8" type="ORF">BSYN_24390</name>
</gene>
<evidence type="ECO:0000313" key="9">
    <source>
        <dbReference type="Proteomes" id="UP001496674"/>
    </source>
</evidence>
<proteinExistence type="inferred from homology"/>
<dbReference type="SUPFAM" id="SSF53067">
    <property type="entry name" value="Actin-like ATPase domain"/>
    <property type="match status" value="2"/>
</dbReference>
<organism evidence="8 9">
    <name type="scientific">Bacteroides sedimenti</name>
    <dbReference type="NCBI Taxonomy" id="2136147"/>
    <lineage>
        <taxon>Bacteria</taxon>
        <taxon>Pseudomonadati</taxon>
        <taxon>Bacteroidota</taxon>
        <taxon>Bacteroidia</taxon>
        <taxon>Bacteroidales</taxon>
        <taxon>Bacteroidaceae</taxon>
        <taxon>Bacteroides</taxon>
    </lineage>
</organism>
<comment type="subunit">
    <text evidence="5">Self-interacts. Interacts with FtsZ.</text>
</comment>
<reference evidence="8 9" key="1">
    <citation type="submission" date="2023-04" db="EMBL/GenBank/DDBJ databases">
        <title>Draft genome sequence of acteroides sedimenti strain YN3PY1.</title>
        <authorList>
            <person name="Yoshida N."/>
        </authorList>
    </citation>
    <scope>NUCLEOTIDE SEQUENCE [LARGE SCALE GENOMIC DNA]</scope>
    <source>
        <strain evidence="8 9">YN3PY1</strain>
    </source>
</reference>
<keyword evidence="2 5" id="KW-0132">Cell division</keyword>
<dbReference type="HAMAP" id="MF_02033">
    <property type="entry name" value="FtsA"/>
    <property type="match status" value="1"/>
</dbReference>
<evidence type="ECO:0000256" key="2">
    <source>
        <dbReference type="ARBA" id="ARBA00022618"/>
    </source>
</evidence>
<name>A0ABM8IIZ1_9BACE</name>
<dbReference type="GO" id="GO:0051301">
    <property type="term" value="P:cell division"/>
    <property type="evidence" value="ECO:0007669"/>
    <property type="project" value="UniProtKB-KW"/>
</dbReference>
<dbReference type="Proteomes" id="UP001496674">
    <property type="component" value="Chromosome"/>
</dbReference>
<evidence type="ECO:0000256" key="3">
    <source>
        <dbReference type="ARBA" id="ARBA00023136"/>
    </source>
</evidence>